<dbReference type="InParanoid" id="A0A194X8W2"/>
<reference evidence="2 3" key="1">
    <citation type="submission" date="2015-10" db="EMBL/GenBank/DDBJ databases">
        <title>Full genome of DAOMC 229536 Phialocephala scopiformis, a fungal endophyte of spruce producing the potent anti-insectan compound rugulosin.</title>
        <authorList>
            <consortium name="DOE Joint Genome Institute"/>
            <person name="Walker A.K."/>
            <person name="Frasz S.L."/>
            <person name="Seifert K.A."/>
            <person name="Miller J.D."/>
            <person name="Mondo S.J."/>
            <person name="Labutti K."/>
            <person name="Lipzen A."/>
            <person name="Dockter R."/>
            <person name="Kennedy M."/>
            <person name="Grigoriev I.V."/>
            <person name="Spatafora J.W."/>
        </authorList>
    </citation>
    <scope>NUCLEOTIDE SEQUENCE [LARGE SCALE GENOMIC DNA]</scope>
    <source>
        <strain evidence="2 3">CBS 120377</strain>
    </source>
</reference>
<dbReference type="RefSeq" id="XP_018070577.1">
    <property type="nucleotide sequence ID" value="XM_018222075.1"/>
</dbReference>
<keyword evidence="1" id="KW-0732">Signal</keyword>
<name>A0A194X8W2_MOLSC</name>
<protein>
    <recommendedName>
        <fullName evidence="4">Secreted protein</fullName>
    </recommendedName>
</protein>
<evidence type="ECO:0008006" key="4">
    <source>
        <dbReference type="Google" id="ProtNLM"/>
    </source>
</evidence>
<dbReference type="KEGG" id="psco:LY89DRAFT_77675"/>
<dbReference type="AlphaFoldDB" id="A0A194X8W2"/>
<feature type="chain" id="PRO_5008267974" description="Secreted protein" evidence="1">
    <location>
        <begin position="18"/>
        <end position="316"/>
    </location>
</feature>
<proteinExistence type="predicted"/>
<dbReference type="EMBL" id="KQ947416">
    <property type="protein sequence ID" value="KUJ16222.1"/>
    <property type="molecule type" value="Genomic_DNA"/>
</dbReference>
<keyword evidence="3" id="KW-1185">Reference proteome</keyword>
<sequence>MLLFVVVAAVVIDSSRQVHLVVEVHPMIAWFGGIGKATTSPTRAKPRWPTLPLPQPQPQPNSSAWRWHQHRPILRALYLLSPCKCPRLTDSEKVWPRSIERTDGSHLVHTREKVSFLSSEASRRDAWSCCWSCCCCCCCCCSWSWPWSLLVRSPDRSLARLSCSVCVSLCLALLPCTPPCALSLVDFLLPSLPFPTSTLTSCPRLPPIHHPSSIIHHPSPPFLALVASSLSSPNFTPPVSSSAPSIINCRTVEAAIISSSVQLLTTAGSQGYGTHWSLPRIVTNSRILVSPQSRAINSRSCPLFSFSLHANPAIII</sequence>
<dbReference type="Proteomes" id="UP000070700">
    <property type="component" value="Unassembled WGS sequence"/>
</dbReference>
<evidence type="ECO:0000256" key="1">
    <source>
        <dbReference type="SAM" id="SignalP"/>
    </source>
</evidence>
<gene>
    <name evidence="2" type="ORF">LY89DRAFT_77675</name>
</gene>
<evidence type="ECO:0000313" key="2">
    <source>
        <dbReference type="EMBL" id="KUJ16222.1"/>
    </source>
</evidence>
<evidence type="ECO:0000313" key="3">
    <source>
        <dbReference type="Proteomes" id="UP000070700"/>
    </source>
</evidence>
<dbReference type="GeneID" id="28831801"/>
<organism evidence="2 3">
    <name type="scientific">Mollisia scopiformis</name>
    <name type="common">Conifer needle endophyte fungus</name>
    <name type="synonym">Phialocephala scopiformis</name>
    <dbReference type="NCBI Taxonomy" id="149040"/>
    <lineage>
        <taxon>Eukaryota</taxon>
        <taxon>Fungi</taxon>
        <taxon>Dikarya</taxon>
        <taxon>Ascomycota</taxon>
        <taxon>Pezizomycotina</taxon>
        <taxon>Leotiomycetes</taxon>
        <taxon>Helotiales</taxon>
        <taxon>Mollisiaceae</taxon>
        <taxon>Mollisia</taxon>
    </lineage>
</organism>
<feature type="signal peptide" evidence="1">
    <location>
        <begin position="1"/>
        <end position="17"/>
    </location>
</feature>
<accession>A0A194X8W2</accession>